<evidence type="ECO:0000313" key="6">
    <source>
        <dbReference type="EMBL" id="WOL18174.1"/>
    </source>
</evidence>
<protein>
    <submittedName>
        <fullName evidence="6">Uncharacterized protein</fullName>
    </submittedName>
</protein>
<dbReference type="AlphaFoldDB" id="A0AAQ3L0W4"/>
<sequence>MPIQNLGNSPSPLNVNEEYKKSLRTKSFLDMWSKVHDQKLRPTISSEETIAESSSSSSPLSYGQLPHFLLEPSQESVVAATTDINDHLRVHSLLLEYFDITFQAFAACANLLTSISRARLHHRLIRHLLLELSSAACFHDAHNCTTFDHLASLVDDVANPLHPQKLAPFYRVQSDYGILVKRLTGARRRILRRARLVRVATKAARVAAIGACSVAVALAVVVAVHTVVGIGVAAAAAPMVMTTGPRAAMRSTRPPAKVMVAAQVDAAARGAYIVGRDFDTMSRMLRRAHDEVEHERDVARMVVRGRERQLVREAAREMETGAKGVADQLEELEEHVHLCLITINRSRKMVAAQLQEMMVSGSATSPAVA</sequence>
<dbReference type="PANTHER" id="PTHR31113">
    <property type="entry name" value="UPF0496 PROTEIN 3-RELATED"/>
    <property type="match status" value="1"/>
</dbReference>
<evidence type="ECO:0000256" key="1">
    <source>
        <dbReference type="ARBA" id="ARBA00004370"/>
    </source>
</evidence>
<dbReference type="Proteomes" id="UP001327560">
    <property type="component" value="Chromosome 8"/>
</dbReference>
<name>A0AAQ3L0W4_9LILI</name>
<evidence type="ECO:0000313" key="7">
    <source>
        <dbReference type="Proteomes" id="UP001327560"/>
    </source>
</evidence>
<dbReference type="PANTHER" id="PTHR31113:SF20">
    <property type="entry name" value="UPF0496 PROTEIN 2-RELATED"/>
    <property type="match status" value="1"/>
</dbReference>
<keyword evidence="4" id="KW-1133">Transmembrane helix</keyword>
<reference evidence="6 7" key="1">
    <citation type="submission" date="2023-10" db="EMBL/GenBank/DDBJ databases">
        <title>Chromosome-scale genome assembly provides insights into flower coloration mechanisms of Canna indica.</title>
        <authorList>
            <person name="Li C."/>
        </authorList>
    </citation>
    <scope>NUCLEOTIDE SEQUENCE [LARGE SCALE GENOMIC DNA]</scope>
    <source>
        <tissue evidence="6">Flower</tissue>
    </source>
</reference>
<evidence type="ECO:0000256" key="3">
    <source>
        <dbReference type="ARBA" id="ARBA00022692"/>
    </source>
</evidence>
<organism evidence="6 7">
    <name type="scientific">Canna indica</name>
    <name type="common">Indian-shot</name>
    <dbReference type="NCBI Taxonomy" id="4628"/>
    <lineage>
        <taxon>Eukaryota</taxon>
        <taxon>Viridiplantae</taxon>
        <taxon>Streptophyta</taxon>
        <taxon>Embryophyta</taxon>
        <taxon>Tracheophyta</taxon>
        <taxon>Spermatophyta</taxon>
        <taxon>Magnoliopsida</taxon>
        <taxon>Liliopsida</taxon>
        <taxon>Zingiberales</taxon>
        <taxon>Cannaceae</taxon>
        <taxon>Canna</taxon>
    </lineage>
</organism>
<dbReference type="GO" id="GO:0016020">
    <property type="term" value="C:membrane"/>
    <property type="evidence" value="ECO:0007669"/>
    <property type="project" value="UniProtKB-SubCell"/>
</dbReference>
<keyword evidence="5" id="KW-0472">Membrane</keyword>
<gene>
    <name evidence="6" type="ORF">Cni_G26967</name>
</gene>
<proteinExistence type="inferred from homology"/>
<comment type="subcellular location">
    <subcellularLocation>
        <location evidence="1">Membrane</location>
    </subcellularLocation>
</comment>
<accession>A0AAQ3L0W4</accession>
<dbReference type="Pfam" id="PF05055">
    <property type="entry name" value="DUF677"/>
    <property type="match status" value="1"/>
</dbReference>
<keyword evidence="3" id="KW-0812">Transmembrane</keyword>
<evidence type="ECO:0000256" key="2">
    <source>
        <dbReference type="ARBA" id="ARBA00009074"/>
    </source>
</evidence>
<dbReference type="EMBL" id="CP136897">
    <property type="protein sequence ID" value="WOL18174.1"/>
    <property type="molecule type" value="Genomic_DNA"/>
</dbReference>
<keyword evidence="7" id="KW-1185">Reference proteome</keyword>
<dbReference type="InterPro" id="IPR007749">
    <property type="entry name" value="DUF677"/>
</dbReference>
<comment type="similarity">
    <text evidence="2">Belongs to the UPF0496 family.</text>
</comment>
<evidence type="ECO:0000256" key="4">
    <source>
        <dbReference type="ARBA" id="ARBA00022989"/>
    </source>
</evidence>
<evidence type="ECO:0000256" key="5">
    <source>
        <dbReference type="ARBA" id="ARBA00023136"/>
    </source>
</evidence>